<dbReference type="SMART" id="SM00257">
    <property type="entry name" value="LysM"/>
    <property type="match status" value="1"/>
</dbReference>
<accession>A0A2V2ZBV9</accession>
<dbReference type="PROSITE" id="PS51782">
    <property type="entry name" value="LYSM"/>
    <property type="match status" value="1"/>
</dbReference>
<proteinExistence type="predicted"/>
<evidence type="ECO:0000313" key="3">
    <source>
        <dbReference type="Proteomes" id="UP000247150"/>
    </source>
</evidence>
<dbReference type="Gene3D" id="3.40.33.10">
    <property type="entry name" value="CAP"/>
    <property type="match status" value="1"/>
</dbReference>
<dbReference type="PANTHER" id="PTHR31157:SF1">
    <property type="entry name" value="SCP DOMAIN-CONTAINING PROTEIN"/>
    <property type="match status" value="1"/>
</dbReference>
<dbReference type="SUPFAM" id="SSF55797">
    <property type="entry name" value="PR-1-like"/>
    <property type="match status" value="1"/>
</dbReference>
<dbReference type="InterPro" id="IPR014044">
    <property type="entry name" value="CAP_dom"/>
</dbReference>
<protein>
    <submittedName>
        <fullName evidence="2">Uncharacterized protein YkwD</fullName>
    </submittedName>
</protein>
<name>A0A2V2ZBV9_9BACI</name>
<comment type="caution">
    <text evidence="2">The sequence shown here is derived from an EMBL/GenBank/DDBJ whole genome shotgun (WGS) entry which is preliminary data.</text>
</comment>
<dbReference type="CDD" id="cd00118">
    <property type="entry name" value="LysM"/>
    <property type="match status" value="1"/>
</dbReference>
<dbReference type="PANTHER" id="PTHR31157">
    <property type="entry name" value="SCP DOMAIN-CONTAINING PROTEIN"/>
    <property type="match status" value="1"/>
</dbReference>
<evidence type="ECO:0000259" key="1">
    <source>
        <dbReference type="PROSITE" id="PS51782"/>
    </source>
</evidence>
<organism evidence="2 3">
    <name type="scientific">Cytobacillus oceanisediminis</name>
    <dbReference type="NCBI Taxonomy" id="665099"/>
    <lineage>
        <taxon>Bacteria</taxon>
        <taxon>Bacillati</taxon>
        <taxon>Bacillota</taxon>
        <taxon>Bacilli</taxon>
        <taxon>Bacillales</taxon>
        <taxon>Bacillaceae</taxon>
        <taxon>Cytobacillus</taxon>
    </lineage>
</organism>
<dbReference type="EMBL" id="QGTW01000027">
    <property type="protein sequence ID" value="PWW17385.1"/>
    <property type="molecule type" value="Genomic_DNA"/>
</dbReference>
<sequence>MQENKVLPNIIRKIKTSYLLYPIFNMKINLLLNKAKGEQPMKKRTITIALLIYLLASGPAAATTEYKVEKADTLWKIADKFNKDLNDIINSNSHIKNPDLIYPGQTVLIPEQTGKRSIQKIAEGERTIWKLANEERKQKGLKPLVMDSILTGAAKQKSKDMMKFEYVSHNSPTYGNPTKMLRNQEISFLTVKENIGAGYRSADEMFSAWMNSSIHRANILDKRATNIGVGYVKGGLHGHYWTIFIVEKNEGG</sequence>
<dbReference type="CDD" id="cd05379">
    <property type="entry name" value="CAP_bacterial"/>
    <property type="match status" value="1"/>
</dbReference>
<dbReference type="SUPFAM" id="SSF54106">
    <property type="entry name" value="LysM domain"/>
    <property type="match status" value="1"/>
</dbReference>
<dbReference type="Proteomes" id="UP000247150">
    <property type="component" value="Unassembled WGS sequence"/>
</dbReference>
<gene>
    <name evidence="2" type="ORF">DFO73_1279</name>
</gene>
<dbReference type="AlphaFoldDB" id="A0A2V2ZBV9"/>
<dbReference type="Pfam" id="PF00188">
    <property type="entry name" value="CAP"/>
    <property type="match status" value="1"/>
</dbReference>
<feature type="domain" description="LysM" evidence="1">
    <location>
        <begin position="64"/>
        <end position="109"/>
    </location>
</feature>
<reference evidence="2 3" key="1">
    <citation type="submission" date="2018-05" db="EMBL/GenBank/DDBJ databases">
        <title>Freshwater and sediment microbial communities from various areas in North America, analyzing microbe dynamics in response to fracking.</title>
        <authorList>
            <person name="Lamendella R."/>
        </authorList>
    </citation>
    <scope>NUCLEOTIDE SEQUENCE [LARGE SCALE GENOMIC DNA]</scope>
    <source>
        <strain evidence="2 3">15_TX</strain>
    </source>
</reference>
<evidence type="ECO:0000313" key="2">
    <source>
        <dbReference type="EMBL" id="PWW17385.1"/>
    </source>
</evidence>
<dbReference type="Pfam" id="PF01476">
    <property type="entry name" value="LysM"/>
    <property type="match status" value="1"/>
</dbReference>
<dbReference type="InterPro" id="IPR018392">
    <property type="entry name" value="LysM"/>
</dbReference>
<dbReference type="InterPro" id="IPR036779">
    <property type="entry name" value="LysM_dom_sf"/>
</dbReference>
<dbReference type="InterPro" id="IPR035940">
    <property type="entry name" value="CAP_sf"/>
</dbReference>
<dbReference type="Gene3D" id="3.10.350.10">
    <property type="entry name" value="LysM domain"/>
    <property type="match status" value="1"/>
</dbReference>